<reference evidence="1 2" key="1">
    <citation type="submission" date="2014-03" db="EMBL/GenBank/DDBJ databases">
        <title>The draft genome sequence of Thalassospira mesophila JCM 18969.</title>
        <authorList>
            <person name="Lai Q."/>
            <person name="Shao Z."/>
        </authorList>
    </citation>
    <scope>NUCLEOTIDE SEQUENCE [LARGE SCALE GENOMIC DNA]</scope>
    <source>
        <strain evidence="1 2">JCM 18969</strain>
    </source>
</reference>
<sequence length="186" mass="19041">MAAKYSAFLPYPATVLSAPMARLRRTVNGVQGSLRTNLQVWGLVFVVILASLTQAGVPLALHGAGASGPGAFRAASNIIYICTGSGIQPVRLGAVNADIRSAPDGATSLANEADKVDNARSGGKTAPSHAFCAHCAFCHAIPVLAAGFVYSHPALQSRFSAVLAGQDARFIMAAIGFAPRGPPVSI</sequence>
<accession>A0A1Y2L503</accession>
<protein>
    <recommendedName>
        <fullName evidence="3">DUF2946 domain-containing protein</fullName>
    </recommendedName>
</protein>
<proteinExistence type="predicted"/>
<name>A0A1Y2L503_9PROT</name>
<dbReference type="RefSeq" id="WP_085580596.1">
    <property type="nucleotide sequence ID" value="NZ_JFKA01000002.1"/>
</dbReference>
<keyword evidence="2" id="KW-1185">Reference proteome</keyword>
<dbReference type="OrthoDB" id="7353640at2"/>
<gene>
    <name evidence="1" type="ORF">TMES_06335</name>
</gene>
<dbReference type="AlphaFoldDB" id="A0A1Y2L503"/>
<evidence type="ECO:0008006" key="3">
    <source>
        <dbReference type="Google" id="ProtNLM"/>
    </source>
</evidence>
<organism evidence="1 2">
    <name type="scientific">Thalassospira mesophila</name>
    <dbReference type="NCBI Taxonomy" id="1293891"/>
    <lineage>
        <taxon>Bacteria</taxon>
        <taxon>Pseudomonadati</taxon>
        <taxon>Pseudomonadota</taxon>
        <taxon>Alphaproteobacteria</taxon>
        <taxon>Rhodospirillales</taxon>
        <taxon>Thalassospiraceae</taxon>
        <taxon>Thalassospira</taxon>
    </lineage>
</organism>
<comment type="caution">
    <text evidence="1">The sequence shown here is derived from an EMBL/GenBank/DDBJ whole genome shotgun (WGS) entry which is preliminary data.</text>
</comment>
<dbReference type="Proteomes" id="UP000193391">
    <property type="component" value="Unassembled WGS sequence"/>
</dbReference>
<evidence type="ECO:0000313" key="1">
    <source>
        <dbReference type="EMBL" id="OSQ39613.1"/>
    </source>
</evidence>
<dbReference type="EMBL" id="JFKA01000002">
    <property type="protein sequence ID" value="OSQ39613.1"/>
    <property type="molecule type" value="Genomic_DNA"/>
</dbReference>
<evidence type="ECO:0000313" key="2">
    <source>
        <dbReference type="Proteomes" id="UP000193391"/>
    </source>
</evidence>